<sequence>MFGKMGNPDHHDRGRVIHQALDAGINFVDSADVHGYSETEDIVGKALPRHRMGVLVWSPLAMGLLTGRCRKGTAHRNNARMHRVPKHLADERKLDAVEQLQPIAEQAGIPLTHLALAFATTHPDITSANIGPRTANQPEDLLAGAGTTLDDDVLDRIDAIVPPGTDISPWTSPAYPSPSPTPPCLGVLPTSATRPVAHHGRRPQPASGHLARTRHRPTLR</sequence>
<evidence type="ECO:0000313" key="6">
    <source>
        <dbReference type="Proteomes" id="UP000092659"/>
    </source>
</evidence>
<dbReference type="KEGG" id="sgs:AVL59_31035"/>
<dbReference type="InterPro" id="IPR023210">
    <property type="entry name" value="NADP_OxRdtase_dom"/>
</dbReference>
<dbReference type="Proteomes" id="UP000092659">
    <property type="component" value="Chromosome"/>
</dbReference>
<reference evidence="4 6" key="1">
    <citation type="submission" date="2016-06" db="EMBL/GenBank/DDBJ databases">
        <title>Complete genome sequence of Streptomyces griseochromogenes ATCC 14511, the Blasticidin S producer.</title>
        <authorList>
            <person name="Wu L."/>
        </authorList>
    </citation>
    <scope>NUCLEOTIDE SEQUENCE [LARGE SCALE GENOMIC DNA]</scope>
    <source>
        <strain evidence="4 6">ATCC 14511</strain>
    </source>
</reference>
<dbReference type="InterPro" id="IPR036812">
    <property type="entry name" value="NAD(P)_OxRdtase_dom_sf"/>
</dbReference>
<keyword evidence="1" id="KW-0560">Oxidoreductase</keyword>
<evidence type="ECO:0000313" key="5">
    <source>
        <dbReference type="EMBL" id="MBP2055072.1"/>
    </source>
</evidence>
<dbReference type="STRING" id="68214.AVL59_31035"/>
<feature type="domain" description="NADP-dependent oxidoreductase" evidence="3">
    <location>
        <begin position="52"/>
        <end position="160"/>
    </location>
</feature>
<feature type="compositionally biased region" description="Basic residues" evidence="2">
    <location>
        <begin position="211"/>
        <end position="220"/>
    </location>
</feature>
<accession>A0A1B1B3H5</accession>
<keyword evidence="7" id="KW-1185">Reference proteome</keyword>
<evidence type="ECO:0000259" key="3">
    <source>
        <dbReference type="Pfam" id="PF00248"/>
    </source>
</evidence>
<evidence type="ECO:0000313" key="7">
    <source>
        <dbReference type="Proteomes" id="UP001519309"/>
    </source>
</evidence>
<evidence type="ECO:0000256" key="2">
    <source>
        <dbReference type="SAM" id="MobiDB-lite"/>
    </source>
</evidence>
<dbReference type="GO" id="GO:0005829">
    <property type="term" value="C:cytosol"/>
    <property type="evidence" value="ECO:0007669"/>
    <property type="project" value="TreeGrafter"/>
</dbReference>
<dbReference type="PANTHER" id="PTHR43364">
    <property type="entry name" value="NADH-SPECIFIC METHYLGLYOXAL REDUCTASE-RELATED"/>
    <property type="match status" value="1"/>
</dbReference>
<dbReference type="AlphaFoldDB" id="A0A1B1B3H5"/>
<dbReference type="Proteomes" id="UP001519309">
    <property type="component" value="Unassembled WGS sequence"/>
</dbReference>
<reference evidence="5 7" key="2">
    <citation type="submission" date="2021-03" db="EMBL/GenBank/DDBJ databases">
        <title>Genomic Encyclopedia of Type Strains, Phase IV (KMG-IV): sequencing the most valuable type-strain genomes for metagenomic binning, comparative biology and taxonomic classification.</title>
        <authorList>
            <person name="Goeker M."/>
        </authorList>
    </citation>
    <scope>NUCLEOTIDE SEQUENCE [LARGE SCALE GENOMIC DNA]</scope>
    <source>
        <strain evidence="5 7">DSM 40499</strain>
    </source>
</reference>
<dbReference type="SUPFAM" id="SSF51430">
    <property type="entry name" value="NAD(P)-linked oxidoreductase"/>
    <property type="match status" value="1"/>
</dbReference>
<proteinExistence type="predicted"/>
<feature type="region of interest" description="Disordered" evidence="2">
    <location>
        <begin position="189"/>
        <end position="220"/>
    </location>
</feature>
<dbReference type="InterPro" id="IPR050523">
    <property type="entry name" value="AKR_Detox_Biosynth"/>
</dbReference>
<dbReference type="EMBL" id="CP016279">
    <property type="protein sequence ID" value="ANP53379.1"/>
    <property type="molecule type" value="Genomic_DNA"/>
</dbReference>
<dbReference type="Pfam" id="PF00248">
    <property type="entry name" value="Aldo_ket_red"/>
    <property type="match status" value="1"/>
</dbReference>
<dbReference type="PANTHER" id="PTHR43364:SF4">
    <property type="entry name" value="NAD(P)-LINKED OXIDOREDUCTASE SUPERFAMILY PROTEIN"/>
    <property type="match status" value="1"/>
</dbReference>
<name>A0A1B1B3H5_9ACTN</name>
<dbReference type="EMBL" id="JAGGLP010000026">
    <property type="protein sequence ID" value="MBP2055072.1"/>
    <property type="molecule type" value="Genomic_DNA"/>
</dbReference>
<gene>
    <name evidence="4" type="ORF">AVL59_31035</name>
    <name evidence="5" type="ORF">J2Z21_008085</name>
</gene>
<protein>
    <submittedName>
        <fullName evidence="5">Aryl-alcohol dehydrogenase-like predicted oxidoreductase</fullName>
    </submittedName>
</protein>
<evidence type="ECO:0000256" key="1">
    <source>
        <dbReference type="ARBA" id="ARBA00023002"/>
    </source>
</evidence>
<organism evidence="4 6">
    <name type="scientific">Streptomyces griseochromogenes</name>
    <dbReference type="NCBI Taxonomy" id="68214"/>
    <lineage>
        <taxon>Bacteria</taxon>
        <taxon>Bacillati</taxon>
        <taxon>Actinomycetota</taxon>
        <taxon>Actinomycetes</taxon>
        <taxon>Kitasatosporales</taxon>
        <taxon>Streptomycetaceae</taxon>
        <taxon>Streptomyces</taxon>
    </lineage>
</organism>
<dbReference type="Gene3D" id="3.20.20.100">
    <property type="entry name" value="NADP-dependent oxidoreductase domain"/>
    <property type="match status" value="2"/>
</dbReference>
<evidence type="ECO:0000313" key="4">
    <source>
        <dbReference type="EMBL" id="ANP53379.1"/>
    </source>
</evidence>
<dbReference type="GO" id="GO:0016491">
    <property type="term" value="F:oxidoreductase activity"/>
    <property type="evidence" value="ECO:0007669"/>
    <property type="project" value="UniProtKB-KW"/>
</dbReference>